<dbReference type="AlphaFoldDB" id="A0A927RHI7"/>
<evidence type="ECO:0000313" key="3">
    <source>
        <dbReference type="Proteomes" id="UP000638648"/>
    </source>
</evidence>
<comment type="caution">
    <text evidence="2">The sequence shown here is derived from an EMBL/GenBank/DDBJ whole genome shotgun (WGS) entry which is preliminary data.</text>
</comment>
<evidence type="ECO:0000313" key="2">
    <source>
        <dbReference type="EMBL" id="MBE1612255.1"/>
    </source>
</evidence>
<feature type="chain" id="PRO_5037887267" evidence="1">
    <location>
        <begin position="22"/>
        <end position="66"/>
    </location>
</feature>
<proteinExistence type="predicted"/>
<accession>A0A927RHI7</accession>
<gene>
    <name evidence="2" type="ORF">HEB94_009103</name>
</gene>
<dbReference type="RefSeq" id="WP_192755336.1">
    <property type="nucleotide sequence ID" value="NZ_BAABJL010000005.1"/>
</dbReference>
<sequence>MRKRILIAAAIIVVGAGAAGATVAFKSGDIPEWLQGCGGVTGTPGGGWTGYCPMPEHSIIGGVGDK</sequence>
<reference evidence="2" key="1">
    <citation type="submission" date="2020-10" db="EMBL/GenBank/DDBJ databases">
        <title>Sequencing the genomes of 1000 actinobacteria strains.</title>
        <authorList>
            <person name="Klenk H.-P."/>
        </authorList>
    </citation>
    <scope>NUCLEOTIDE SEQUENCE</scope>
    <source>
        <strain evidence="2">DSM 45354</strain>
    </source>
</reference>
<evidence type="ECO:0000256" key="1">
    <source>
        <dbReference type="SAM" id="SignalP"/>
    </source>
</evidence>
<dbReference type="Proteomes" id="UP000638648">
    <property type="component" value="Unassembled WGS sequence"/>
</dbReference>
<keyword evidence="3" id="KW-1185">Reference proteome</keyword>
<name>A0A927RHI7_9ACTN</name>
<keyword evidence="1" id="KW-0732">Signal</keyword>
<protein>
    <submittedName>
        <fullName evidence="2">Uncharacterized protein</fullName>
    </submittedName>
</protein>
<dbReference type="EMBL" id="JADBEM010000001">
    <property type="protein sequence ID" value="MBE1612255.1"/>
    <property type="molecule type" value="Genomic_DNA"/>
</dbReference>
<organism evidence="2 3">
    <name type="scientific">Actinopolymorpha pittospori</name>
    <dbReference type="NCBI Taxonomy" id="648752"/>
    <lineage>
        <taxon>Bacteria</taxon>
        <taxon>Bacillati</taxon>
        <taxon>Actinomycetota</taxon>
        <taxon>Actinomycetes</taxon>
        <taxon>Propionibacteriales</taxon>
        <taxon>Actinopolymorphaceae</taxon>
        <taxon>Actinopolymorpha</taxon>
    </lineage>
</organism>
<feature type="signal peptide" evidence="1">
    <location>
        <begin position="1"/>
        <end position="21"/>
    </location>
</feature>